<feature type="chain" id="PRO_5040365341" evidence="1">
    <location>
        <begin position="35"/>
        <end position="127"/>
    </location>
</feature>
<reference evidence="3" key="1">
    <citation type="journal article" date="2020" name="Stud. Mycol.">
        <title>101 Dothideomycetes genomes: A test case for predicting lifestyles and emergence of pathogens.</title>
        <authorList>
            <person name="Haridas S."/>
            <person name="Albert R."/>
            <person name="Binder M."/>
            <person name="Bloem J."/>
            <person name="LaButti K."/>
            <person name="Salamov A."/>
            <person name="Andreopoulos B."/>
            <person name="Baker S."/>
            <person name="Barry K."/>
            <person name="Bills G."/>
            <person name="Bluhm B."/>
            <person name="Cannon C."/>
            <person name="Castanera R."/>
            <person name="Culley D."/>
            <person name="Daum C."/>
            <person name="Ezra D."/>
            <person name="Gonzalez J."/>
            <person name="Henrissat B."/>
            <person name="Kuo A."/>
            <person name="Liang C."/>
            <person name="Lipzen A."/>
            <person name="Lutzoni F."/>
            <person name="Magnuson J."/>
            <person name="Mondo S."/>
            <person name="Nolan M."/>
            <person name="Ohm R."/>
            <person name="Pangilinan J."/>
            <person name="Park H.-J."/>
            <person name="Ramirez L."/>
            <person name="Alfaro M."/>
            <person name="Sun H."/>
            <person name="Tritt A."/>
            <person name="Yoshinaga Y."/>
            <person name="Zwiers L.-H."/>
            <person name="Turgeon B."/>
            <person name="Goodwin S."/>
            <person name="Spatafora J."/>
            <person name="Crous P."/>
            <person name="Grigoriev I."/>
        </authorList>
    </citation>
    <scope>NUCLEOTIDE SEQUENCE [LARGE SCALE GENOMIC DNA]</scope>
    <source>
        <strain evidence="3">CBS 304.66</strain>
    </source>
</reference>
<organism evidence="2 3">
    <name type="scientific">Lojkania enalia</name>
    <dbReference type="NCBI Taxonomy" id="147567"/>
    <lineage>
        <taxon>Eukaryota</taxon>
        <taxon>Fungi</taxon>
        <taxon>Dikarya</taxon>
        <taxon>Ascomycota</taxon>
        <taxon>Pezizomycotina</taxon>
        <taxon>Dothideomycetes</taxon>
        <taxon>Pleosporomycetidae</taxon>
        <taxon>Pleosporales</taxon>
        <taxon>Pleosporales incertae sedis</taxon>
        <taxon>Lojkania</taxon>
    </lineage>
</organism>
<keyword evidence="1" id="KW-0732">Signal</keyword>
<dbReference type="AlphaFoldDB" id="A0A9P4JZV7"/>
<gene>
    <name evidence="2" type="ORF">CC78DRAFT_57422</name>
</gene>
<evidence type="ECO:0000313" key="3">
    <source>
        <dbReference type="Proteomes" id="UP000800093"/>
    </source>
</evidence>
<protein>
    <submittedName>
        <fullName evidence="2">Uncharacterized protein</fullName>
    </submittedName>
</protein>
<dbReference type="Proteomes" id="UP000800093">
    <property type="component" value="Unassembled WGS sequence"/>
</dbReference>
<comment type="caution">
    <text evidence="2">The sequence shown here is derived from an EMBL/GenBank/DDBJ whole genome shotgun (WGS) entry which is preliminary data.</text>
</comment>
<sequence length="127" mass="14135">MSKPSASVSMLSPFSSYFFFFFFLLLLPAGSIRGIIHDARGGSVRASPLQASRRGRPTVPGCDVPRRSSSGELVLVVAIILGGGRTWERWRLMLKVGLLECWVKGGAIAVWAWLEAENLWFEVYLFK</sequence>
<evidence type="ECO:0000313" key="2">
    <source>
        <dbReference type="EMBL" id="KAF2259531.1"/>
    </source>
</evidence>
<evidence type="ECO:0000256" key="1">
    <source>
        <dbReference type="SAM" id="SignalP"/>
    </source>
</evidence>
<feature type="signal peptide" evidence="1">
    <location>
        <begin position="1"/>
        <end position="34"/>
    </location>
</feature>
<accession>A0A9P4JZV7</accession>
<dbReference type="EMBL" id="ML986706">
    <property type="protein sequence ID" value="KAF2259531.1"/>
    <property type="molecule type" value="Genomic_DNA"/>
</dbReference>
<name>A0A9P4JZV7_9PLEO</name>
<proteinExistence type="predicted"/>
<keyword evidence="3" id="KW-1185">Reference proteome</keyword>